<reference evidence="2" key="1">
    <citation type="submission" date="2018-02" db="EMBL/GenBank/DDBJ databases">
        <title>Genome sequencing of Solimonas sp. HR-BB.</title>
        <authorList>
            <person name="Lee Y."/>
            <person name="Jeon C.O."/>
        </authorList>
    </citation>
    <scope>NUCLEOTIDE SEQUENCE [LARGE SCALE GENOMIC DNA]</scope>
    <source>
        <strain evidence="2">HR-U</strain>
    </source>
</reference>
<dbReference type="RefSeq" id="WP_104716246.1">
    <property type="nucleotide sequence ID" value="NZ_PTRA01000014.1"/>
</dbReference>
<keyword evidence="2" id="KW-1185">Reference proteome</keyword>
<sequence>MKLLSSFSKGIFAFISIINYTSGFSQTFNRPVYDTVTTQGIRYQAQVGGLASTSNQTPFWLRSNEFGTIPLESPGGILSVGATGLWGNAQNMKKLYAKASFEAVGNATRNSRFILPEAYAAVGLGHAELYVGRRREINGLTDTLLGSGSYAYSGNAVPITQIRIGTKDFAPLHFTNDIIAFNGFISHGWISNTDSMKNAYLHAKSLFVRIGKPSWKVRFYGGMAQYVQWGGYSKYLDNSFSNNGHLPSDWKAFKKAWWPSALGGNDLGGFTKFDSLNRSGNHLGSIDIALEISLKNSNLFFYIQRPWDDMSGVVFGNLPDGVYGVRWQNHNINDIKSFRFKQITAEFMTTLDQSGPYDAKTLPKGADDYFNNYQYIDGWTNEKRVIGTPFFTRWMDSNPKWHNLPAGRVRQMISNNKVQLLHIGLLGQFASGISLRTLLSQSWNYGRPTRPDPISVFKQFSGLVEIIVPSKTLSGLEYKASFALDAGDWLPNSIGLILGIKKTGWF</sequence>
<dbReference type="Gene3D" id="2.40.160.130">
    <property type="entry name" value="Capsule assembly protein Wzi"/>
    <property type="match status" value="1"/>
</dbReference>
<protein>
    <recommendedName>
        <fullName evidence="3">Capsule assembly Wzi family protein</fullName>
    </recommendedName>
</protein>
<dbReference type="Proteomes" id="UP000239590">
    <property type="component" value="Unassembled WGS sequence"/>
</dbReference>
<comment type="caution">
    <text evidence="1">The sequence shown here is derived from an EMBL/GenBank/DDBJ whole genome shotgun (WGS) entry which is preliminary data.</text>
</comment>
<dbReference type="InterPro" id="IPR038636">
    <property type="entry name" value="Wzi_sf"/>
</dbReference>
<dbReference type="EMBL" id="PTRA01000014">
    <property type="protein sequence ID" value="PQA52725.1"/>
    <property type="molecule type" value="Genomic_DNA"/>
</dbReference>
<proteinExistence type="predicted"/>
<dbReference type="OrthoDB" id="596512at2"/>
<evidence type="ECO:0000313" key="2">
    <source>
        <dbReference type="Proteomes" id="UP000239590"/>
    </source>
</evidence>
<evidence type="ECO:0000313" key="1">
    <source>
        <dbReference type="EMBL" id="PQA52725.1"/>
    </source>
</evidence>
<name>A0A2S7IEG9_9BACT</name>
<gene>
    <name evidence="1" type="ORF">C5O19_25750</name>
</gene>
<evidence type="ECO:0008006" key="3">
    <source>
        <dbReference type="Google" id="ProtNLM"/>
    </source>
</evidence>
<accession>A0A2S7IEG9</accession>
<organism evidence="1 2">
    <name type="scientific">Siphonobacter curvatus</name>
    <dbReference type="NCBI Taxonomy" id="2094562"/>
    <lineage>
        <taxon>Bacteria</taxon>
        <taxon>Pseudomonadati</taxon>
        <taxon>Bacteroidota</taxon>
        <taxon>Cytophagia</taxon>
        <taxon>Cytophagales</taxon>
        <taxon>Cytophagaceae</taxon>
        <taxon>Siphonobacter</taxon>
    </lineage>
</organism>
<dbReference type="AlphaFoldDB" id="A0A2S7IEG9"/>